<organism evidence="1 2">
    <name type="scientific">Weissella ceti</name>
    <dbReference type="NCBI Taxonomy" id="759620"/>
    <lineage>
        <taxon>Bacteria</taxon>
        <taxon>Bacillati</taxon>
        <taxon>Bacillota</taxon>
        <taxon>Bacilli</taxon>
        <taxon>Lactobacillales</taxon>
        <taxon>Lactobacillaceae</taxon>
        <taxon>Weissella</taxon>
    </lineage>
</organism>
<proteinExistence type="predicted"/>
<accession>A0A088GMA7</accession>
<dbReference type="AlphaFoldDB" id="A0A088GMA7"/>
<evidence type="ECO:0000313" key="2">
    <source>
        <dbReference type="Proteomes" id="UP000029079"/>
    </source>
</evidence>
<dbReference type="Proteomes" id="UP000029079">
    <property type="component" value="Chromosome"/>
</dbReference>
<evidence type="ECO:0000313" key="1">
    <source>
        <dbReference type="EMBL" id="AIM63352.1"/>
    </source>
</evidence>
<dbReference type="KEGG" id="wct:WS74_1101"/>
<name>A0A088GMA7_9LACO</name>
<keyword evidence="2" id="KW-1185">Reference proteome</keyword>
<sequence>MLQKIGDTILNISGNIFADATQKHQSGECFGIP</sequence>
<gene>
    <name evidence="1" type="ORF">WS74_1101</name>
</gene>
<dbReference type="EMBL" id="CP009223">
    <property type="protein sequence ID" value="AIM63352.1"/>
    <property type="molecule type" value="Genomic_DNA"/>
</dbReference>
<protein>
    <submittedName>
        <fullName evidence="1">Uncharacterized protein</fullName>
    </submittedName>
</protein>
<reference evidence="1 2" key="1">
    <citation type="journal article" date="2014" name="Genome Announc.">
        <title>Complete Genome Sequences of Fish Pathogenic Weissella ceti Strains WS74 and WS105.</title>
        <authorList>
            <person name="Figueiredo H.C."/>
            <person name="Leal C.A."/>
            <person name="Dorella F.A."/>
            <person name="Carvalho A.F."/>
            <person name="Soares S.C."/>
            <person name="Pereira F.L."/>
            <person name="Azevedo V.A."/>
        </authorList>
    </citation>
    <scope>NUCLEOTIDE SEQUENCE [LARGE SCALE GENOMIC DNA]</scope>
    <source>
        <strain evidence="1 2">WS74</strain>
    </source>
</reference>
<reference evidence="2" key="2">
    <citation type="submission" date="2014-08" db="EMBL/GenBank/DDBJ databases">
        <title>Complete genome of Weissella ceti strain WS74 isolated from diseased rainbow trout in Brazil.</title>
        <authorList>
            <person name="Figueiredo H.C.P."/>
            <person name="Leal C.A.G."/>
            <person name="Pereira F.L."/>
            <person name="Soares S.C."/>
            <person name="Dorella F.A."/>
            <person name="Carvalho A.F."/>
            <person name="Azevedo V.A.C."/>
        </authorList>
    </citation>
    <scope>NUCLEOTIDE SEQUENCE [LARGE SCALE GENOMIC DNA]</scope>
    <source>
        <strain evidence="2">WS74</strain>
    </source>
</reference>